<evidence type="ECO:0000259" key="1">
    <source>
        <dbReference type="PROSITE" id="PS51819"/>
    </source>
</evidence>
<dbReference type="Pfam" id="PF00903">
    <property type="entry name" value="Glyoxalase"/>
    <property type="match status" value="1"/>
</dbReference>
<dbReference type="Gene3D" id="3.10.180.10">
    <property type="entry name" value="2,3-Dihydroxybiphenyl 1,2-Dioxygenase, domain 1"/>
    <property type="match status" value="1"/>
</dbReference>
<dbReference type="InterPro" id="IPR004360">
    <property type="entry name" value="Glyas_Fos-R_dOase_dom"/>
</dbReference>
<feature type="domain" description="VOC" evidence="1">
    <location>
        <begin position="13"/>
        <end position="138"/>
    </location>
</feature>
<protein>
    <submittedName>
        <fullName evidence="2">Glyoxalase/bleomycin resistance/extradiol dioxygenase family protein</fullName>
    </submittedName>
</protein>
<reference evidence="2 3" key="1">
    <citation type="journal article" date="2011" name="Syst. Appl. Microbiol.">
        <title>Defluviimonas denitrificans gen. nov., sp. nov., and Pararhodobacter aggregans gen. nov., sp. nov., non-phototrophic Rhodobacteraceae from the biofilter of a marine aquaculture.</title>
        <authorList>
            <person name="Foesel B.U."/>
            <person name="Drake H.L."/>
            <person name="Schramm A."/>
        </authorList>
    </citation>
    <scope>NUCLEOTIDE SEQUENCE [LARGE SCALE GENOMIC DNA]</scope>
    <source>
        <strain evidence="2 3">D1-19</strain>
    </source>
</reference>
<dbReference type="RefSeq" id="WP_107752023.1">
    <property type="nucleotide sequence ID" value="NZ_QBKF01000006.1"/>
</dbReference>
<dbReference type="InterPro" id="IPR050383">
    <property type="entry name" value="GlyoxalaseI/FosfomycinResist"/>
</dbReference>
<evidence type="ECO:0000313" key="3">
    <source>
        <dbReference type="Proteomes" id="UP000244810"/>
    </source>
</evidence>
<dbReference type="OrthoDB" id="9812656at2"/>
<dbReference type="EMBL" id="QDDR01000006">
    <property type="protein sequence ID" value="PVE47011.1"/>
    <property type="molecule type" value="Genomic_DNA"/>
</dbReference>
<name>A0A2T7UQZ8_9RHOB</name>
<evidence type="ECO:0000313" key="2">
    <source>
        <dbReference type="EMBL" id="PVE47011.1"/>
    </source>
</evidence>
<dbReference type="InterPro" id="IPR029068">
    <property type="entry name" value="Glyas_Bleomycin-R_OHBP_Dase"/>
</dbReference>
<dbReference type="AlphaFoldDB" id="A0A2T7UQZ8"/>
<organism evidence="2 3">
    <name type="scientific">Pararhodobacter aggregans</name>
    <dbReference type="NCBI Taxonomy" id="404875"/>
    <lineage>
        <taxon>Bacteria</taxon>
        <taxon>Pseudomonadati</taxon>
        <taxon>Pseudomonadota</taxon>
        <taxon>Alphaproteobacteria</taxon>
        <taxon>Rhodobacterales</taxon>
        <taxon>Paracoccaceae</taxon>
        <taxon>Pararhodobacter</taxon>
    </lineage>
</organism>
<keyword evidence="3" id="KW-1185">Reference proteome</keyword>
<keyword evidence="2" id="KW-0223">Dioxygenase</keyword>
<accession>A0A2T7UQZ8</accession>
<dbReference type="GO" id="GO:0051213">
    <property type="term" value="F:dioxygenase activity"/>
    <property type="evidence" value="ECO:0007669"/>
    <property type="project" value="UniProtKB-KW"/>
</dbReference>
<dbReference type="Proteomes" id="UP000244810">
    <property type="component" value="Unassembled WGS sequence"/>
</dbReference>
<dbReference type="PANTHER" id="PTHR21366">
    <property type="entry name" value="GLYOXALASE FAMILY PROTEIN"/>
    <property type="match status" value="1"/>
</dbReference>
<dbReference type="InterPro" id="IPR037523">
    <property type="entry name" value="VOC_core"/>
</dbReference>
<proteinExistence type="predicted"/>
<keyword evidence="2" id="KW-0560">Oxidoreductase</keyword>
<comment type="caution">
    <text evidence="2">The sequence shown here is derived from an EMBL/GenBank/DDBJ whole genome shotgun (WGS) entry which is preliminary data.</text>
</comment>
<gene>
    <name evidence="2" type="ORF">DDE23_12160</name>
</gene>
<dbReference type="PROSITE" id="PS51819">
    <property type="entry name" value="VOC"/>
    <property type="match status" value="1"/>
</dbReference>
<sequence length="145" mass="15491">MSVAERTAPVPGGVMEAALYVDDLEATERFYAGILGLPVVLKQPGRHVFFRAGSTIVLTFLAEASRVAVPGAALPVPVHGAEGAGHLCFAASAEELDAWVAHLRAEGQVIEADFHWPNGARSIYLRDPAGNSIEFAERKLWETPA</sequence>
<dbReference type="PANTHER" id="PTHR21366:SF22">
    <property type="entry name" value="VOC DOMAIN-CONTAINING PROTEIN"/>
    <property type="match status" value="1"/>
</dbReference>
<dbReference type="SUPFAM" id="SSF54593">
    <property type="entry name" value="Glyoxalase/Bleomycin resistance protein/Dihydroxybiphenyl dioxygenase"/>
    <property type="match status" value="1"/>
</dbReference>